<sequence>MIGLRRLWNAFRNVAIFFSFIFNFIFLIVILLLLTVIFQITSGVAEPLLGGLYSSFVGLNKARIITTIDVNDTINVRDTIQVVDSINVKDTIPVVLNIPLQQNTVVTLTQPVPITANASFALPGGGGTIRGNVAITLPQGLQLPVALNLNVPVDSSLPIDLKVPVNLNVPVDLRVPVALKVPVDIPLEETQLNDVAKSLQDVIAPLTRVVTNLPKNWNEMWIVIGKILAGQPPDLLQDNEFMRNPWPGYRTGPGANLPTFTPTPLPPDATVIVVPPAEGTAPNAMPTLTPTVTPVPPTPTLTIVDPADYRSPTPTAP</sequence>
<gene>
    <name evidence="3" type="ORF">CUN51_03165</name>
</gene>
<name>A0A2M8P338_9CHLR</name>
<keyword evidence="2" id="KW-0472">Membrane</keyword>
<reference evidence="3 4" key="1">
    <citation type="submission" date="2017-11" db="EMBL/GenBank/DDBJ databases">
        <title>Evolution of Phototrophy in the Chloroflexi Phylum Driven by Horizontal Gene Transfer.</title>
        <authorList>
            <person name="Ward L.M."/>
            <person name="Hemp J."/>
            <person name="Shih P.M."/>
            <person name="Mcglynn S.E."/>
            <person name="Fischer W."/>
        </authorList>
    </citation>
    <scope>NUCLEOTIDE SEQUENCE [LARGE SCALE GENOMIC DNA]</scope>
    <source>
        <strain evidence="3">CP2_2F</strain>
    </source>
</reference>
<keyword evidence="2" id="KW-1133">Transmembrane helix</keyword>
<proteinExistence type="predicted"/>
<protein>
    <submittedName>
        <fullName evidence="3">Uncharacterized protein</fullName>
    </submittedName>
</protein>
<accession>A0A2M8P338</accession>
<feature type="transmembrane region" description="Helical" evidence="2">
    <location>
        <begin position="14"/>
        <end position="38"/>
    </location>
</feature>
<evidence type="ECO:0000313" key="3">
    <source>
        <dbReference type="EMBL" id="PJF31955.1"/>
    </source>
</evidence>
<organism evidence="3 4">
    <name type="scientific">Candidatus Thermofonsia Clade 1 bacterium</name>
    <dbReference type="NCBI Taxonomy" id="2364210"/>
    <lineage>
        <taxon>Bacteria</taxon>
        <taxon>Bacillati</taxon>
        <taxon>Chloroflexota</taxon>
        <taxon>Candidatus Thermofontia</taxon>
        <taxon>Candidatus Thermofonsia Clade 1</taxon>
    </lineage>
</organism>
<dbReference type="EMBL" id="PGTK01000002">
    <property type="protein sequence ID" value="PJF31955.1"/>
    <property type="molecule type" value="Genomic_DNA"/>
</dbReference>
<keyword evidence="2" id="KW-0812">Transmembrane</keyword>
<dbReference type="Proteomes" id="UP000228921">
    <property type="component" value="Unassembled WGS sequence"/>
</dbReference>
<evidence type="ECO:0000256" key="2">
    <source>
        <dbReference type="SAM" id="Phobius"/>
    </source>
</evidence>
<evidence type="ECO:0000256" key="1">
    <source>
        <dbReference type="SAM" id="MobiDB-lite"/>
    </source>
</evidence>
<evidence type="ECO:0000313" key="4">
    <source>
        <dbReference type="Proteomes" id="UP000228921"/>
    </source>
</evidence>
<dbReference type="AlphaFoldDB" id="A0A2M8P338"/>
<feature type="region of interest" description="Disordered" evidence="1">
    <location>
        <begin position="282"/>
        <end position="317"/>
    </location>
</feature>
<comment type="caution">
    <text evidence="3">The sequence shown here is derived from an EMBL/GenBank/DDBJ whole genome shotgun (WGS) entry which is preliminary data.</text>
</comment>